<evidence type="ECO:0000313" key="20">
    <source>
        <dbReference type="Proteomes" id="UP000201247"/>
    </source>
</evidence>
<reference evidence="19" key="2">
    <citation type="journal article" date="2012" name="J. Virol.">
        <title>Reverse genetics recovery of lujo virus and role of virus RNA secondary structures in efficient virus growth.</title>
        <authorList>
            <person name="Bergeron E."/>
            <person name="Chakrabarti A.K."/>
            <person name="Bird B.H."/>
            <person name="Dodd K.A."/>
            <person name="McMullan L.K."/>
            <person name="Spiropoulou C.F."/>
            <person name="Nichol S.T."/>
            <person name="Albarino C.G."/>
        </authorList>
    </citation>
    <scope>NUCLEOTIDE SEQUENCE</scope>
</reference>
<dbReference type="KEGG" id="vg:7956398"/>
<dbReference type="RefSeq" id="YP_002929491.1">
    <property type="nucleotide sequence ID" value="NC_012776.1"/>
</dbReference>
<feature type="domain" description="Nucleocapsid C-terminal Arenaviridae" evidence="17">
    <location>
        <begin position="354"/>
        <end position="533"/>
    </location>
</feature>
<keyword evidence="3" id="KW-1139">Helical capsid protein</keyword>
<dbReference type="InterPro" id="IPR038115">
    <property type="entry name" value="Nucleocapsid_C_sf"/>
</dbReference>
<dbReference type="Proteomes" id="UP000201247">
    <property type="component" value="Genome"/>
</dbReference>
<evidence type="ECO:0000256" key="10">
    <source>
        <dbReference type="ARBA" id="ARBA00022884"/>
    </source>
</evidence>
<keyword evidence="8" id="KW-0862">Zinc</keyword>
<organism evidence="18 20">
    <name type="scientific">Mammarenavirus lujoense</name>
    <dbReference type="NCBI Taxonomy" id="3052314"/>
    <lineage>
        <taxon>Viruses</taxon>
        <taxon>Riboviria</taxon>
        <taxon>Orthornavirae</taxon>
        <taxon>Negarnaviricota</taxon>
        <taxon>Polyploviricotina</taxon>
        <taxon>Bunyaviricetes</taxon>
        <taxon>Hareavirales</taxon>
        <taxon>Arenaviridae</taxon>
        <taxon>Mammarenavirus</taxon>
    </lineage>
</organism>
<keyword evidence="11 18" id="KW-0543">Viral nucleoprotein</keyword>
<dbReference type="SMR" id="C5ILC2"/>
<evidence type="ECO:0000256" key="15">
    <source>
        <dbReference type="ARBA" id="ARBA00023280"/>
    </source>
</evidence>
<keyword evidence="1" id="KW-1224">Inhibition of host IKBKE by virus</keyword>
<dbReference type="GO" id="GO:0019029">
    <property type="term" value="C:helical viral capsid"/>
    <property type="evidence" value="ECO:0007669"/>
    <property type="project" value="UniProtKB-KW"/>
</dbReference>
<dbReference type="Pfam" id="PF17290">
    <property type="entry name" value="Arena_ncap_C"/>
    <property type="match status" value="1"/>
</dbReference>
<evidence type="ECO:0000259" key="17">
    <source>
        <dbReference type="Pfam" id="PF17290"/>
    </source>
</evidence>
<dbReference type="Pfam" id="PF00843">
    <property type="entry name" value="Arena_nucleocap"/>
    <property type="match status" value="1"/>
</dbReference>
<dbReference type="InterPro" id="IPR035084">
    <property type="entry name" value="Nucleocapsid_C_arenaviridae"/>
</dbReference>
<dbReference type="OrthoDB" id="3135at10239"/>
<dbReference type="InterPro" id="IPR035083">
    <property type="entry name" value="Nucleocapsid_N_arenaviridae"/>
</dbReference>
<evidence type="ECO:0000256" key="3">
    <source>
        <dbReference type="ARBA" id="ARBA00022497"/>
    </source>
</evidence>
<evidence type="ECO:0000259" key="16">
    <source>
        <dbReference type="Pfam" id="PF00843"/>
    </source>
</evidence>
<evidence type="ECO:0000256" key="5">
    <source>
        <dbReference type="ARBA" id="ARBA00022581"/>
    </source>
</evidence>
<keyword evidence="14" id="KW-0687">Ribonucleoprotein</keyword>
<proteinExistence type="predicted"/>
<protein>
    <submittedName>
        <fullName evidence="18">Nucleocapsid protein</fullName>
    </submittedName>
    <submittedName>
        <fullName evidence="19">Nucleoprotein</fullName>
    </submittedName>
</protein>
<dbReference type="GO" id="GO:1990904">
    <property type="term" value="C:ribonucleoprotein complex"/>
    <property type="evidence" value="ECO:0007669"/>
    <property type="project" value="UniProtKB-KW"/>
</dbReference>
<evidence type="ECO:0000313" key="19">
    <source>
        <dbReference type="EMBL" id="AFP21515.1"/>
    </source>
</evidence>
<evidence type="ECO:0000256" key="11">
    <source>
        <dbReference type="ARBA" id="ARBA00023086"/>
    </source>
</evidence>
<dbReference type="GO" id="GO:0046872">
    <property type="term" value="F:metal ion binding"/>
    <property type="evidence" value="ECO:0007669"/>
    <property type="project" value="UniProtKB-KW"/>
</dbReference>
<evidence type="ECO:0000256" key="9">
    <source>
        <dbReference type="ARBA" id="ARBA00022844"/>
    </source>
</evidence>
<keyword evidence="2" id="KW-1113">Inhibition of host RLR pathway by virus</keyword>
<evidence type="ECO:0000256" key="12">
    <source>
        <dbReference type="ARBA" id="ARBA00023200"/>
    </source>
</evidence>
<evidence type="ECO:0000256" key="7">
    <source>
        <dbReference type="ARBA" id="ARBA00022723"/>
    </source>
</evidence>
<feature type="domain" description="Nucleocapsid N-terminal Arenaviridae" evidence="16">
    <location>
        <begin position="4"/>
        <end position="334"/>
    </location>
</feature>
<dbReference type="GO" id="GO:0003723">
    <property type="term" value="F:RNA binding"/>
    <property type="evidence" value="ECO:0007669"/>
    <property type="project" value="UniProtKB-KW"/>
</dbReference>
<keyword evidence="10" id="KW-0694">RNA-binding</keyword>
<dbReference type="GO" id="GO:0039724">
    <property type="term" value="P:symbiont-mediated suppression of host cytoplasmic pattern recognition receptor signaling pathway via inhibition of IKBKE activity"/>
    <property type="evidence" value="ECO:0007669"/>
    <property type="project" value="UniProtKB-KW"/>
</dbReference>
<evidence type="ECO:0000313" key="18">
    <source>
        <dbReference type="EMBL" id="ACR56360.1"/>
    </source>
</evidence>
<evidence type="ECO:0000256" key="13">
    <source>
        <dbReference type="ARBA" id="ARBA00023258"/>
    </source>
</evidence>
<keyword evidence="4" id="KW-0167">Capsid protein</keyword>
<accession>C5ILC2</accession>
<dbReference type="Gene3D" id="1.10.150.550">
    <property type="entry name" value="Arenavirus nucleocapsid protein, head domain"/>
    <property type="match status" value="2"/>
</dbReference>
<keyword evidence="13" id="KW-0922">Interferon antiviral system evasion</keyword>
<name>C5ILC2_9VIRU</name>
<dbReference type="GeneID" id="7956398"/>
<reference evidence="18 20" key="1">
    <citation type="journal article" date="2009" name="PLoS Pathog.">
        <title>Genetic detection and characterization of Lujo virus, a new hemorrhagic fever-associated arenavirus from southern Africa.</title>
        <authorList>
            <person name="Briese T."/>
            <person name="Paweska J.T."/>
            <person name="McMullan L.K."/>
            <person name="Hutchison S.K."/>
            <person name="Street C."/>
            <person name="Palacios G."/>
            <person name="Khristova M.L."/>
            <person name="Weyer J."/>
            <person name="Swanepoel R."/>
            <person name="Egholm M."/>
            <person name="Nichol S.T."/>
            <person name="Lipkin W.I."/>
        </authorList>
    </citation>
    <scope>NUCLEOTIDE SEQUENCE [LARGE SCALE GENOMIC DNA]</scope>
</reference>
<evidence type="ECO:0000256" key="2">
    <source>
        <dbReference type="ARBA" id="ARBA00022482"/>
    </source>
</evidence>
<keyword evidence="5" id="KW-0945">Host-virus interaction</keyword>
<keyword evidence="20" id="KW-1185">Reference proteome</keyword>
<dbReference type="EMBL" id="FJ952384">
    <property type="protein sequence ID" value="ACR56360.1"/>
    <property type="molecule type" value="Genomic_RNA"/>
</dbReference>
<keyword evidence="15" id="KW-0899">Viral immunoevasion</keyword>
<sequence length="558" mass="63105">MSQSKEVKSFLWLQTLRRELSPFCTDVRAKVVKDAVSLINGLDFSMVSDVQRLMRKDKRNDEDLMKLRELNQTVDGLVDLKSSNKKNRVGVGKLTSDELMILATDLEKLKKKVTRTEARGPGVYRGNLSQDQLGRRSELLNMIGMGTPRPTRNTVVRVWDVKDSSLLNNQFGTMPSLTLACLTRQTRVDLNDSVQACVDLGLIYTAKFPNMDDLDKLKNKHPVLDYVSNCDSAINISGYNLSLASLVKAGASLMKGGDMLETIELNSRNIDDVIKATLTARNKVQMFVSEVPGERNPYENLLYKICLSGEGWPYISSRTSIKGRSWDNTVIDMTPKDPTPPQNERAKAPHQFPVGVSFSQSQLLDDIMKNLNPKGRTWMDIEGRPDDPVEIAIFQPEERLCLHFYREPTDQKQFKNDSKYCHGMDFTQLCSTQPGLTTAVLERLPLGMVITCQGKDDIEKLLHSQGRRDVKFIDIQMSKEASRKFEDQVWDSYKTFCNQHTGIVVTKSKKGKKEITPHCALMDCIMYESAVNGQLYQEPIRNLLPADMIFRTAAKLSL</sequence>
<dbReference type="Gene3D" id="3.30.420.410">
    <property type="entry name" value="Arenaviral nucleoprotein, C-terminal domain"/>
    <property type="match status" value="1"/>
</dbReference>
<evidence type="ECO:0000256" key="4">
    <source>
        <dbReference type="ARBA" id="ARBA00022561"/>
    </source>
</evidence>
<dbReference type="EMBL" id="JX017360">
    <property type="protein sequence ID" value="AFP21515.1"/>
    <property type="molecule type" value="Genomic_RNA"/>
</dbReference>
<evidence type="ECO:0000256" key="1">
    <source>
        <dbReference type="ARBA" id="ARBA00022437"/>
    </source>
</evidence>
<keyword evidence="6" id="KW-1090">Inhibition of host innate immune response by virus</keyword>
<dbReference type="GO" id="GO:0019013">
    <property type="term" value="C:viral nucleocapsid"/>
    <property type="evidence" value="ECO:0007669"/>
    <property type="project" value="UniProtKB-KW"/>
</dbReference>
<evidence type="ECO:0000256" key="8">
    <source>
        <dbReference type="ARBA" id="ARBA00022833"/>
    </source>
</evidence>
<keyword evidence="7" id="KW-0479">Metal-binding</keyword>
<evidence type="ECO:0000256" key="6">
    <source>
        <dbReference type="ARBA" id="ARBA00022632"/>
    </source>
</evidence>
<keyword evidence="9" id="KW-0946">Virion</keyword>
<evidence type="ECO:0000256" key="14">
    <source>
        <dbReference type="ARBA" id="ARBA00023274"/>
    </source>
</evidence>
<keyword evidence="12" id="KW-1035">Host cytoplasm</keyword>